<accession>A0A1H2XRM6</accession>
<keyword evidence="2" id="KW-1185">Reference proteome</keyword>
<reference evidence="2" key="1">
    <citation type="submission" date="2016-10" db="EMBL/GenBank/DDBJ databases">
        <authorList>
            <person name="Varghese N."/>
            <person name="Submissions S."/>
        </authorList>
    </citation>
    <scope>NUCLEOTIDE SEQUENCE [LARGE SCALE GENOMIC DNA]</scope>
    <source>
        <strain evidence="2">DSM 25030</strain>
    </source>
</reference>
<organism evidence="1 2">
    <name type="scientific">Flagellimonas zhangzhouensis</name>
    <dbReference type="NCBI Taxonomy" id="1073328"/>
    <lineage>
        <taxon>Bacteria</taxon>
        <taxon>Pseudomonadati</taxon>
        <taxon>Bacteroidota</taxon>
        <taxon>Flavobacteriia</taxon>
        <taxon>Flavobacteriales</taxon>
        <taxon>Flavobacteriaceae</taxon>
        <taxon>Flagellimonas</taxon>
    </lineage>
</organism>
<protein>
    <submittedName>
        <fullName evidence="1">Uncharacterized protein</fullName>
    </submittedName>
</protein>
<name>A0A1H2XRM6_9FLAO</name>
<sequence>MKLLALILSLYFLGLNGLPCNDCGGMGDDEEKVSIVDHGGDHDSTCGLCSPFCKCHCCHVHSLYLGTTAFEPITHSIVRENFIHFDGPARDVTPSLFQPPRY</sequence>
<evidence type="ECO:0000313" key="1">
    <source>
        <dbReference type="EMBL" id="SDW95551.1"/>
    </source>
</evidence>
<evidence type="ECO:0000313" key="2">
    <source>
        <dbReference type="Proteomes" id="UP000199592"/>
    </source>
</evidence>
<dbReference type="InterPro" id="IPR046601">
    <property type="entry name" value="DUF6660"/>
</dbReference>
<dbReference type="Pfam" id="PF20365">
    <property type="entry name" value="DUF6660"/>
    <property type="match status" value="1"/>
</dbReference>
<proteinExistence type="predicted"/>
<dbReference type="OrthoDB" id="997115at2"/>
<dbReference type="RefSeq" id="WP_090297818.1">
    <property type="nucleotide sequence ID" value="NZ_FNKI01000003.1"/>
</dbReference>
<dbReference type="AlphaFoldDB" id="A0A1H2XRM6"/>
<dbReference type="Proteomes" id="UP000199592">
    <property type="component" value="Unassembled WGS sequence"/>
</dbReference>
<gene>
    <name evidence="1" type="ORF">SAMN04487892_2792</name>
</gene>
<dbReference type="EMBL" id="FNMY01000004">
    <property type="protein sequence ID" value="SDW95551.1"/>
    <property type="molecule type" value="Genomic_DNA"/>
</dbReference>